<feature type="coiled-coil region" evidence="1">
    <location>
        <begin position="639"/>
        <end position="705"/>
    </location>
</feature>
<dbReference type="Pfam" id="PF12455">
    <property type="entry name" value="Dynactin"/>
    <property type="match status" value="1"/>
</dbReference>
<comment type="caution">
    <text evidence="3">The sequence shown here is derived from an EMBL/GenBank/DDBJ whole genome shotgun (WGS) entry which is preliminary data.</text>
</comment>
<evidence type="ECO:0000259" key="2">
    <source>
        <dbReference type="Pfam" id="PF12455"/>
    </source>
</evidence>
<keyword evidence="4" id="KW-1185">Reference proteome</keyword>
<gene>
    <name evidence="3" type="ORF">AX774_g3805</name>
</gene>
<organism evidence="3 4">
    <name type="scientific">Zancudomyces culisetae</name>
    <name type="common">Gut fungus</name>
    <name type="synonym">Smittium culisetae</name>
    <dbReference type="NCBI Taxonomy" id="1213189"/>
    <lineage>
        <taxon>Eukaryota</taxon>
        <taxon>Fungi</taxon>
        <taxon>Fungi incertae sedis</taxon>
        <taxon>Zoopagomycota</taxon>
        <taxon>Kickxellomycotina</taxon>
        <taxon>Harpellomycetes</taxon>
        <taxon>Harpellales</taxon>
        <taxon>Legeriomycetaceae</taxon>
        <taxon>Zancudomyces</taxon>
    </lineage>
</organism>
<reference evidence="4" key="1">
    <citation type="submission" date="2017-01" db="EMBL/GenBank/DDBJ databases">
        <authorList>
            <person name="Wang Y."/>
            <person name="White M."/>
            <person name="Kvist S."/>
            <person name="Moncalvo J.-M."/>
        </authorList>
    </citation>
    <scope>NUCLEOTIDE SEQUENCE [LARGE SCALE GENOMIC DNA]</scope>
    <source>
        <strain evidence="4">COL-18-3</strain>
    </source>
</reference>
<keyword evidence="1" id="KW-0175">Coiled coil</keyword>
<evidence type="ECO:0000313" key="3">
    <source>
        <dbReference type="EMBL" id="OMH82707.1"/>
    </source>
</evidence>
<evidence type="ECO:0000313" key="4">
    <source>
        <dbReference type="Proteomes" id="UP000188320"/>
    </source>
</evidence>
<name>A0A1R1PP12_ZANCU</name>
<accession>A0A1R1PP12</accession>
<feature type="coiled-coil region" evidence="1">
    <location>
        <begin position="70"/>
        <end position="146"/>
    </location>
</feature>
<dbReference type="Proteomes" id="UP000188320">
    <property type="component" value="Unassembled WGS sequence"/>
</dbReference>
<feature type="domain" description="Dynein associated protein" evidence="2">
    <location>
        <begin position="130"/>
        <end position="420"/>
    </location>
</feature>
<sequence>MGAGRQAVGIVEKLKAQVEQQTEVIEELKQRLEEAADSEELVLNLGERNSKLGERVKELESLAEHWQSMYEVSEEMYEGHSDEVRQLNSEINRLEWEIKQREQDIKRLNELSEEHVEIIGRFKEAVVQFQDERKQAEKREQELQTQVESSGGATRKLGELADKAGKAMQTVRARSMELELQKNEMELCLQEIKILSSYLPESIVKNEIISVGGFLGIRRLEMLSRLICKQLEQHQQDQENYKQLSSEQVDKEYLNIAICRRVFACSAEVAELIVHNIETSSEQEFLAVGNVLNSNQQEIQSIELKVRELVRDGTLQDIGDGQGISRLNHAISVGKSLQELLVRCEKRLMAVDGENKKGSTKENSMQSVKKAVTELGYSIDQIQVGLLYFFDNFIENEELVHKSESVLGGLKGIKLLLVKLQCKVVDELFRRSNDNRKATDEIEEYRVDVDTRQLDDIVASISLLLRFSEVLVKLIDQTKSEFGDNKDNAMDTEPSAESSGYTLQLFEALFKQAADSVLLDSSSADSSVEPLSSSLQLPSNVDLCYFDEKISQVYNILGPIVTSLIEQYNNSDFTTDSNITNQLTSHTHDSERATIKVCKVVTPWKSKNLQETNNVQDLEKSALTIRSLNQQVLNLATQIKQAHHANEEYKVQIQVLQKRKRTTDSQYQETITQLKNDLETSNKLKAQFENIVEGLHAEIDSLNANKPVANIGTTSSVDMALASPATVPNSVAGVNADSNLEPNYKTLGAYNATTNIQVNNNYIYTQSNVVDDSILAMQLKACRKNIQSLNLQVAKLKLAKLDPLSNPNRIAGDFDTGAGTFSNTLALAPSTLAASSRLSPALIKLPKLIDISSHKKIKLSS</sequence>
<dbReference type="InterPro" id="IPR022157">
    <property type="entry name" value="Dynactin"/>
</dbReference>
<dbReference type="AlphaFoldDB" id="A0A1R1PP12"/>
<feature type="coiled-coil region" evidence="1">
    <location>
        <begin position="11"/>
        <end position="45"/>
    </location>
</feature>
<evidence type="ECO:0000256" key="1">
    <source>
        <dbReference type="SAM" id="Coils"/>
    </source>
</evidence>
<dbReference type="OrthoDB" id="2130750at2759"/>
<dbReference type="EMBL" id="LSSK01000612">
    <property type="protein sequence ID" value="OMH82707.1"/>
    <property type="molecule type" value="Genomic_DNA"/>
</dbReference>
<protein>
    <submittedName>
        <fullName evidence="3">Dynactin subunit 1</fullName>
    </submittedName>
</protein>
<proteinExistence type="predicted"/>